<dbReference type="NCBIfam" id="TIGR03919">
    <property type="entry name" value="T7SS_EccB"/>
    <property type="match status" value="1"/>
</dbReference>
<evidence type="ECO:0000256" key="4">
    <source>
        <dbReference type="ARBA" id="ARBA00022692"/>
    </source>
</evidence>
<evidence type="ECO:0000256" key="6">
    <source>
        <dbReference type="ARBA" id="ARBA00022801"/>
    </source>
</evidence>
<evidence type="ECO:0000256" key="3">
    <source>
        <dbReference type="ARBA" id="ARBA00022475"/>
    </source>
</evidence>
<comment type="caution">
    <text evidence="11">The sequence shown here is derived from an EMBL/GenBank/DDBJ whole genome shotgun (WGS) entry which is preliminary data.</text>
</comment>
<dbReference type="GO" id="GO:0005886">
    <property type="term" value="C:plasma membrane"/>
    <property type="evidence" value="ECO:0007669"/>
    <property type="project" value="UniProtKB-SubCell"/>
</dbReference>
<evidence type="ECO:0000256" key="2">
    <source>
        <dbReference type="ARBA" id="ARBA00008149"/>
    </source>
</evidence>
<keyword evidence="6" id="KW-0378">Hydrolase</keyword>
<sequence>MADSADETKAAASARGRGLGLSTRLQVSGHMFFARRAVSAMTRRQVRMETEPGRRQSMAVLAGVTLTAVLCIGALFWSFVRPASSAGTSRILADRNSGALYVRVGQKLYPALNLASARLIAGEPATPDLVRRSEIDARPRGALVGIPGAPQEMSPVSPARSSWLVCDEVTKAFGAGAPEPVAVTVIDGQPDLGGRRHVLGAEEALVRRYGDQVWLVRDGRRSLVNRSARAVLLALGLGEDALSAARPMSRALFDAVPVGPELSVPVIPAAGSPARFVDAPGMVGAVIATPQVGGQTAYSVVLADGIQPISPVVAQVLQNAGASAPVVAGTVLAKLPVVNSLDLSAFPPAPPHVVDSALNSVACWQWQKVSGESLASTSVITGTSIPVAEGRADQVVELVKGPESAVQADRVFFGPGFANYVVSTGSAVSSSTAESLWWVSESGVRFGIPREDDTLRALGLDPKSFGPSPAPWLVLRLLAQGPVLSRADALVRHNSLPVDFSPGQLEVPK</sequence>
<comment type="subcellular location">
    <subcellularLocation>
        <location evidence="1">Cell membrane</location>
        <topology evidence="1">Single-pass membrane protein</topology>
    </subcellularLocation>
</comment>
<dbReference type="AlphaFoldDB" id="A0A0Q2LVR0"/>
<dbReference type="Gene3D" id="2.40.50.910">
    <property type="entry name" value="Type VII secretion system EccB, repeat 3 domain"/>
    <property type="match status" value="1"/>
</dbReference>
<gene>
    <name evidence="11" type="ORF">AO501_21525</name>
</gene>
<dbReference type="EMBL" id="LKTM01000053">
    <property type="protein sequence ID" value="KQH79993.1"/>
    <property type="molecule type" value="Genomic_DNA"/>
</dbReference>
<dbReference type="RefSeq" id="WP_055577133.1">
    <property type="nucleotide sequence ID" value="NZ_LKTM01000053.1"/>
</dbReference>
<dbReference type="OrthoDB" id="3847604at2"/>
<dbReference type="InterPro" id="IPR007795">
    <property type="entry name" value="T7SS_EccB"/>
</dbReference>
<keyword evidence="7" id="KW-0067">ATP-binding</keyword>
<organism evidence="11 12">
    <name type="scientific">Mycobacterium gordonae</name>
    <dbReference type="NCBI Taxonomy" id="1778"/>
    <lineage>
        <taxon>Bacteria</taxon>
        <taxon>Bacillati</taxon>
        <taxon>Actinomycetota</taxon>
        <taxon>Actinomycetes</taxon>
        <taxon>Mycobacteriales</taxon>
        <taxon>Mycobacteriaceae</taxon>
        <taxon>Mycobacterium</taxon>
    </lineage>
</organism>
<name>A0A0Q2LVR0_MYCGO</name>
<evidence type="ECO:0000256" key="9">
    <source>
        <dbReference type="ARBA" id="ARBA00023136"/>
    </source>
</evidence>
<keyword evidence="5" id="KW-0547">Nucleotide-binding</keyword>
<keyword evidence="4 10" id="KW-0812">Transmembrane</keyword>
<comment type="similarity">
    <text evidence="2">Belongs to the EccB family.</text>
</comment>
<dbReference type="GO" id="GO:0016787">
    <property type="term" value="F:hydrolase activity"/>
    <property type="evidence" value="ECO:0007669"/>
    <property type="project" value="UniProtKB-KW"/>
</dbReference>
<keyword evidence="8 10" id="KW-1133">Transmembrane helix</keyword>
<keyword evidence="3" id="KW-1003">Cell membrane</keyword>
<evidence type="ECO:0000313" key="12">
    <source>
        <dbReference type="Proteomes" id="UP000051677"/>
    </source>
</evidence>
<keyword evidence="9 10" id="KW-0472">Membrane</keyword>
<dbReference type="Pfam" id="PF05108">
    <property type="entry name" value="T7SS_ESX1_EccB"/>
    <property type="match status" value="1"/>
</dbReference>
<evidence type="ECO:0000256" key="7">
    <source>
        <dbReference type="ARBA" id="ARBA00022840"/>
    </source>
</evidence>
<dbReference type="GO" id="GO:0005576">
    <property type="term" value="C:extracellular region"/>
    <property type="evidence" value="ECO:0007669"/>
    <property type="project" value="TreeGrafter"/>
</dbReference>
<feature type="transmembrane region" description="Helical" evidence="10">
    <location>
        <begin position="58"/>
        <end position="80"/>
    </location>
</feature>
<evidence type="ECO:0000256" key="8">
    <source>
        <dbReference type="ARBA" id="ARBA00022989"/>
    </source>
</evidence>
<dbReference type="InterPro" id="IPR044857">
    <property type="entry name" value="T7SS_EccB_R1"/>
</dbReference>
<accession>A0A0Q2LVR0</accession>
<evidence type="ECO:0000256" key="10">
    <source>
        <dbReference type="SAM" id="Phobius"/>
    </source>
</evidence>
<dbReference type="InterPro" id="IPR042485">
    <property type="entry name" value="T7SS_EccB_R3"/>
</dbReference>
<reference evidence="11 12" key="1">
    <citation type="submission" date="2015-10" db="EMBL/GenBank/DDBJ databases">
        <title>Mycobacterium gordonae draft genome assembly.</title>
        <authorList>
            <person name="Ustinova V."/>
            <person name="Smirnova T."/>
            <person name="Blagodatskikh K."/>
            <person name="Varlamov D."/>
            <person name="Larionova E."/>
            <person name="Chernousova L."/>
        </authorList>
    </citation>
    <scope>NUCLEOTIDE SEQUENCE [LARGE SCALE GENOMIC DNA]</scope>
    <source>
        <strain evidence="11 12">CTRI 14-8773</strain>
    </source>
</reference>
<proteinExistence type="inferred from homology"/>
<dbReference type="STRING" id="1778.A9W97_14520"/>
<evidence type="ECO:0000256" key="5">
    <source>
        <dbReference type="ARBA" id="ARBA00022741"/>
    </source>
</evidence>
<dbReference type="Gene3D" id="3.30.2390.20">
    <property type="entry name" value="Type VII secretion system EccB, repeat 1 domain"/>
    <property type="match status" value="1"/>
</dbReference>
<evidence type="ECO:0000313" key="11">
    <source>
        <dbReference type="EMBL" id="KQH79993.1"/>
    </source>
</evidence>
<dbReference type="PANTHER" id="PTHR40765">
    <property type="entry name" value="ESX-2 SECRETION SYSTEM ATPASE ECCB2"/>
    <property type="match status" value="1"/>
</dbReference>
<evidence type="ECO:0000256" key="1">
    <source>
        <dbReference type="ARBA" id="ARBA00004162"/>
    </source>
</evidence>
<dbReference type="GO" id="GO:0005524">
    <property type="term" value="F:ATP binding"/>
    <property type="evidence" value="ECO:0007669"/>
    <property type="project" value="UniProtKB-KW"/>
</dbReference>
<dbReference type="Proteomes" id="UP000051677">
    <property type="component" value="Unassembled WGS sequence"/>
</dbReference>
<dbReference type="PANTHER" id="PTHR40765:SF2">
    <property type="entry name" value="ESX-2 SECRETION SYSTEM ATPASE ECCB2"/>
    <property type="match status" value="1"/>
</dbReference>
<protein>
    <submittedName>
        <fullName evidence="11">Type VII secretion protein EccB</fullName>
    </submittedName>
</protein>